<dbReference type="Gene3D" id="2.30.38.10">
    <property type="entry name" value="Luciferase, Domain 3"/>
    <property type="match status" value="1"/>
</dbReference>
<dbReference type="InterPro" id="IPR020845">
    <property type="entry name" value="AMP-binding_CS"/>
</dbReference>
<dbReference type="InterPro" id="IPR025110">
    <property type="entry name" value="AMP-bd_C"/>
</dbReference>
<dbReference type="Gene3D" id="3.30.300.30">
    <property type="match status" value="1"/>
</dbReference>
<gene>
    <name evidence="5" type="ORF">MENT_LOCUS15878</name>
</gene>
<evidence type="ECO:0000256" key="1">
    <source>
        <dbReference type="ARBA" id="ARBA00004275"/>
    </source>
</evidence>
<comment type="subcellular location">
    <subcellularLocation>
        <location evidence="1">Peroxisome</location>
    </subcellularLocation>
</comment>
<evidence type="ECO:0000313" key="6">
    <source>
        <dbReference type="Proteomes" id="UP000580250"/>
    </source>
</evidence>
<dbReference type="Pfam" id="PF00501">
    <property type="entry name" value="AMP-binding"/>
    <property type="match status" value="1"/>
</dbReference>
<dbReference type="InterPro" id="IPR000873">
    <property type="entry name" value="AMP-dep_synth/lig_dom"/>
</dbReference>
<sequence length="587" mass="66499">MRRLIFSSLSNYFYFGFNYPSNINKCSIVTIRKTHTKFVSEEGIIRSEFVPVPIATVPIHDTLLDAIWKHSLRQPGKAAFISAEYPEQQITFAEFLLQCHSIAQFLDSIGVRKGEVGGVVVHNCWQFLAAFLGASMQGGCISGANPQHNEEELAYQFNETKCRVAFCSDFLFDKMKIVMQKCPNLKHLVLIPSQYPPIYQNSLPPNIHNWTDIIQNRPNIERKIPKINIEKDFAYLPFSSGTTGPPKGVMLSHKNVGTILNIFNTHFDERVCHRISFNWDWKREYTLLMLPLYHIYGFILGLNCLFTGSTGIMMKKFDLDLYCRTIQEYKLKYATLVPPILVLLAKSPKLISRYDLSSLRFIMTGAAPVADEICTEIKKLIPSVAQIAQGYGMTEQSMCSHLPVFGMDNQKAAGRLNPNFEMKIVDIEKEITLKLGQVGEICTRSPTNMLGYLNRPDATAETIDEDGWLKTGDIGYHDEQGWTYVVDRRKELIKVKGLQVAPAELEGLLLSHPDIKDCAVIGVSDKLCGEVPKAFIVPDNDKLTPEIVKSFLKEKVASYKQPKYVEFVEIIPKSPSGKILRRLLRDK</sequence>
<feature type="domain" description="AMP-dependent synthetase/ligase" evidence="3">
    <location>
        <begin position="70"/>
        <end position="453"/>
    </location>
</feature>
<protein>
    <submittedName>
        <fullName evidence="5">Uncharacterized protein</fullName>
    </submittedName>
</protein>
<proteinExistence type="predicted"/>
<evidence type="ECO:0000313" key="5">
    <source>
        <dbReference type="EMBL" id="CAD2163209.1"/>
    </source>
</evidence>
<dbReference type="AlphaFoldDB" id="A0A6V7UPW1"/>
<keyword evidence="2" id="KW-0576">Peroxisome</keyword>
<organism evidence="5 6">
    <name type="scientific">Meloidogyne enterolobii</name>
    <name type="common">Root-knot nematode worm</name>
    <name type="synonym">Meloidogyne mayaguensis</name>
    <dbReference type="NCBI Taxonomy" id="390850"/>
    <lineage>
        <taxon>Eukaryota</taxon>
        <taxon>Metazoa</taxon>
        <taxon>Ecdysozoa</taxon>
        <taxon>Nematoda</taxon>
        <taxon>Chromadorea</taxon>
        <taxon>Rhabditida</taxon>
        <taxon>Tylenchina</taxon>
        <taxon>Tylenchomorpha</taxon>
        <taxon>Tylenchoidea</taxon>
        <taxon>Meloidogynidae</taxon>
        <taxon>Meloidogyninae</taxon>
        <taxon>Meloidogyne</taxon>
    </lineage>
</organism>
<comment type="caution">
    <text evidence="5">The sequence shown here is derived from an EMBL/GenBank/DDBJ whole genome shotgun (WGS) entry which is preliminary data.</text>
</comment>
<evidence type="ECO:0000256" key="2">
    <source>
        <dbReference type="ARBA" id="ARBA00023140"/>
    </source>
</evidence>
<dbReference type="CDD" id="cd05911">
    <property type="entry name" value="Firefly_Luc_like"/>
    <property type="match status" value="1"/>
</dbReference>
<dbReference type="Proteomes" id="UP000580250">
    <property type="component" value="Unassembled WGS sequence"/>
</dbReference>
<dbReference type="PANTHER" id="PTHR24096">
    <property type="entry name" value="LONG-CHAIN-FATTY-ACID--COA LIGASE"/>
    <property type="match status" value="1"/>
</dbReference>
<dbReference type="GO" id="GO:0016405">
    <property type="term" value="F:CoA-ligase activity"/>
    <property type="evidence" value="ECO:0007669"/>
    <property type="project" value="TreeGrafter"/>
</dbReference>
<dbReference type="EMBL" id="CAJEWN010000096">
    <property type="protein sequence ID" value="CAD2163209.1"/>
    <property type="molecule type" value="Genomic_DNA"/>
</dbReference>
<dbReference type="Gene3D" id="3.40.50.980">
    <property type="match status" value="2"/>
</dbReference>
<accession>A0A6V7UPW1</accession>
<dbReference type="Pfam" id="PF13193">
    <property type="entry name" value="AMP-binding_C"/>
    <property type="match status" value="1"/>
</dbReference>
<evidence type="ECO:0000259" key="3">
    <source>
        <dbReference type="Pfam" id="PF00501"/>
    </source>
</evidence>
<dbReference type="OrthoDB" id="10253869at2759"/>
<dbReference type="InterPro" id="IPR045851">
    <property type="entry name" value="AMP-bd_C_sf"/>
</dbReference>
<dbReference type="PROSITE" id="PS00455">
    <property type="entry name" value="AMP_BINDING"/>
    <property type="match status" value="1"/>
</dbReference>
<dbReference type="PANTHER" id="PTHR24096:SF422">
    <property type="entry name" value="BCDNA.GH02901"/>
    <property type="match status" value="1"/>
</dbReference>
<dbReference type="SUPFAM" id="SSF56801">
    <property type="entry name" value="Acetyl-CoA synthetase-like"/>
    <property type="match status" value="1"/>
</dbReference>
<evidence type="ECO:0000259" key="4">
    <source>
        <dbReference type="Pfam" id="PF13193"/>
    </source>
</evidence>
<name>A0A6V7UPW1_MELEN</name>
<reference evidence="5 6" key="1">
    <citation type="submission" date="2020-08" db="EMBL/GenBank/DDBJ databases">
        <authorList>
            <person name="Koutsovoulos G."/>
            <person name="Danchin GJ E."/>
        </authorList>
    </citation>
    <scope>NUCLEOTIDE SEQUENCE [LARGE SCALE GENOMIC DNA]</scope>
</reference>
<feature type="domain" description="AMP-binding enzyme C-terminal" evidence="4">
    <location>
        <begin position="504"/>
        <end position="578"/>
    </location>
</feature>
<dbReference type="GO" id="GO:0005777">
    <property type="term" value="C:peroxisome"/>
    <property type="evidence" value="ECO:0007669"/>
    <property type="project" value="UniProtKB-SubCell"/>
</dbReference>